<keyword evidence="1" id="KW-1133">Transmembrane helix</keyword>
<keyword evidence="1" id="KW-0812">Transmembrane</keyword>
<proteinExistence type="predicted"/>
<keyword evidence="1" id="KW-0472">Membrane</keyword>
<name>A0ABM8BRA6_9MOLU</name>
<organism evidence="2 3">
    <name type="scientific">Spiroplasma ixodetis</name>
    <dbReference type="NCBI Taxonomy" id="2141"/>
    <lineage>
        <taxon>Bacteria</taxon>
        <taxon>Bacillati</taxon>
        <taxon>Mycoplasmatota</taxon>
        <taxon>Mollicutes</taxon>
        <taxon>Entomoplasmatales</taxon>
        <taxon>Spiroplasmataceae</taxon>
        <taxon>Spiroplasma</taxon>
    </lineage>
</organism>
<sequence length="126" mass="13742">MKNLINLFKKQNWGIKIGFASLVISLLCLALGLILIATANFKAPSGGSSQYAGNGFHAISVWGLDSFLSKAGYDQMWTDATSDKLLTYPLAQVVVGIVFIVILTAIFLGVSVLSLIFGYFKRWLYS</sequence>
<keyword evidence="3" id="KW-1185">Reference proteome</keyword>
<evidence type="ECO:0008006" key="4">
    <source>
        <dbReference type="Google" id="ProtNLM"/>
    </source>
</evidence>
<dbReference type="EMBL" id="AP026933">
    <property type="protein sequence ID" value="BDT02355.1"/>
    <property type="molecule type" value="Genomic_DNA"/>
</dbReference>
<reference evidence="2 3" key="1">
    <citation type="journal article" date="2022" name="Front. Microbiol.">
        <title>Male-killing mechanisms vary between Spiroplasma species.</title>
        <authorList>
            <person name="Arai H."/>
            <person name="Inoue M."/>
            <person name="Kageyama D."/>
        </authorList>
    </citation>
    <scope>NUCLEOTIDE SEQUENCE [LARGE SCALE GENOMIC DNA]</scope>
    <source>
        <strain evidence="3">sHm</strain>
    </source>
</reference>
<evidence type="ECO:0000313" key="3">
    <source>
        <dbReference type="Proteomes" id="UP001163387"/>
    </source>
</evidence>
<feature type="transmembrane region" description="Helical" evidence="1">
    <location>
        <begin position="20"/>
        <end position="41"/>
    </location>
</feature>
<accession>A0ABM8BRA6</accession>
<gene>
    <name evidence="2" type="ORF">SHM_00010</name>
</gene>
<protein>
    <recommendedName>
        <fullName evidence="4">Transmembrane protein</fullName>
    </recommendedName>
</protein>
<dbReference type="RefSeq" id="WP_281748739.1">
    <property type="nucleotide sequence ID" value="NZ_AP026933.1"/>
</dbReference>
<evidence type="ECO:0000256" key="1">
    <source>
        <dbReference type="SAM" id="Phobius"/>
    </source>
</evidence>
<feature type="transmembrane region" description="Helical" evidence="1">
    <location>
        <begin position="93"/>
        <end position="120"/>
    </location>
</feature>
<evidence type="ECO:0000313" key="2">
    <source>
        <dbReference type="EMBL" id="BDT02355.1"/>
    </source>
</evidence>
<dbReference type="Proteomes" id="UP001163387">
    <property type="component" value="Chromosome"/>
</dbReference>